<protein>
    <submittedName>
        <fullName evidence="1">Uncharacterized protein</fullName>
    </submittedName>
</protein>
<sequence>MPKLPAARTAPPAHVANAPHGRYVLAPRVSFPHQGHSHHIRAVPLAIGDVMGLTPDEFAKGLLRRLTANVHRHTTGTEPAEASRA</sequence>
<dbReference type="Proteomes" id="UP001333996">
    <property type="component" value="Unassembled WGS sequence"/>
</dbReference>
<keyword evidence="2" id="KW-1185">Reference proteome</keyword>
<dbReference type="EMBL" id="JAYWVC010000256">
    <property type="protein sequence ID" value="MED7827667.1"/>
    <property type="molecule type" value="Genomic_DNA"/>
</dbReference>
<evidence type="ECO:0000313" key="2">
    <source>
        <dbReference type="Proteomes" id="UP001333996"/>
    </source>
</evidence>
<organism evidence="1 2">
    <name type="scientific">Streptomyces chiangmaiensis</name>
    <dbReference type="NCBI Taxonomy" id="766497"/>
    <lineage>
        <taxon>Bacteria</taxon>
        <taxon>Bacillati</taxon>
        <taxon>Actinomycetota</taxon>
        <taxon>Actinomycetes</taxon>
        <taxon>Kitasatosporales</taxon>
        <taxon>Streptomycetaceae</taxon>
        <taxon>Streptomyces</taxon>
    </lineage>
</organism>
<dbReference type="RefSeq" id="WP_329512040.1">
    <property type="nucleotide sequence ID" value="NZ_BAAAYZ010000098.1"/>
</dbReference>
<proteinExistence type="predicted"/>
<comment type="caution">
    <text evidence="1">The sequence shown here is derived from an EMBL/GenBank/DDBJ whole genome shotgun (WGS) entry which is preliminary data.</text>
</comment>
<name>A0ABU7FUB9_9ACTN</name>
<gene>
    <name evidence="1" type="ORF">VXC91_38700</name>
</gene>
<reference evidence="1" key="1">
    <citation type="submission" date="2024-01" db="EMBL/GenBank/DDBJ databases">
        <title>First draft genome sequence data of TA4-1, the type strain of Gram-positive actinobacterium Streptomyces chiangmaiensis.</title>
        <authorList>
            <person name="Yasawong M."/>
            <person name="Nantapong N."/>
        </authorList>
    </citation>
    <scope>NUCLEOTIDE SEQUENCE</scope>
    <source>
        <strain evidence="1">TA4-1</strain>
    </source>
</reference>
<accession>A0ABU7FUB9</accession>
<evidence type="ECO:0000313" key="1">
    <source>
        <dbReference type="EMBL" id="MED7827667.1"/>
    </source>
</evidence>